<keyword evidence="2" id="KW-0732">Signal</keyword>
<accession>A0A1B2AC51</accession>
<reference evidence="3 4" key="1">
    <citation type="submission" date="2016-07" db="EMBL/GenBank/DDBJ databases">
        <title>Complete genome sequence of Altererythrobacter dongtanensis KCTC 22672, a type strain with esterase isolated from tidal flat.</title>
        <authorList>
            <person name="Cheng H."/>
            <person name="Wu Y.-H."/>
            <person name="Zhou P."/>
            <person name="Huo Y.-Y."/>
            <person name="Wang C.-S."/>
            <person name="Xu X.-W."/>
        </authorList>
    </citation>
    <scope>NUCLEOTIDE SEQUENCE [LARGE SCALE GENOMIC DNA]</scope>
    <source>
        <strain evidence="3 4">KCTC 22672</strain>
    </source>
</reference>
<evidence type="ECO:0000256" key="1">
    <source>
        <dbReference type="SAM" id="MobiDB-lite"/>
    </source>
</evidence>
<dbReference type="AlphaFoldDB" id="A0A1B2AC51"/>
<feature type="region of interest" description="Disordered" evidence="1">
    <location>
        <begin position="32"/>
        <end position="81"/>
    </location>
</feature>
<feature type="signal peptide" evidence="2">
    <location>
        <begin position="1"/>
        <end position="19"/>
    </location>
</feature>
<evidence type="ECO:0000313" key="4">
    <source>
        <dbReference type="Proteomes" id="UP000092932"/>
    </source>
</evidence>
<feature type="chain" id="PRO_5008534015" evidence="2">
    <location>
        <begin position="20"/>
        <end position="98"/>
    </location>
</feature>
<dbReference type="STRING" id="692370.A6F68_01209"/>
<keyword evidence="4" id="KW-1185">Reference proteome</keyword>
<gene>
    <name evidence="3" type="ORF">A6F68_01209</name>
</gene>
<evidence type="ECO:0000313" key="3">
    <source>
        <dbReference type="EMBL" id="ANY19726.1"/>
    </source>
</evidence>
<organism evidence="3 4">
    <name type="scientific">Tsuneonella dongtanensis</name>
    <dbReference type="NCBI Taxonomy" id="692370"/>
    <lineage>
        <taxon>Bacteria</taxon>
        <taxon>Pseudomonadati</taxon>
        <taxon>Pseudomonadota</taxon>
        <taxon>Alphaproteobacteria</taxon>
        <taxon>Sphingomonadales</taxon>
        <taxon>Erythrobacteraceae</taxon>
        <taxon>Tsuneonella</taxon>
    </lineage>
</organism>
<dbReference type="RefSeq" id="WP_067677359.1">
    <property type="nucleotide sequence ID" value="NZ_CP016591.1"/>
</dbReference>
<name>A0A1B2AC51_9SPHN</name>
<dbReference type="PROSITE" id="PS51257">
    <property type="entry name" value="PROKAR_LIPOPROTEIN"/>
    <property type="match status" value="1"/>
</dbReference>
<dbReference type="KEGG" id="ado:A6F68_01209"/>
<dbReference type="EMBL" id="CP016591">
    <property type="protein sequence ID" value="ANY19726.1"/>
    <property type="molecule type" value="Genomic_DNA"/>
</dbReference>
<proteinExistence type="predicted"/>
<protein>
    <submittedName>
        <fullName evidence="3">Uncharacterized protein</fullName>
    </submittedName>
</protein>
<evidence type="ECO:0000256" key="2">
    <source>
        <dbReference type="SAM" id="SignalP"/>
    </source>
</evidence>
<sequence>MKKFAIPALAAALALAACADSTPEDADAMATAEGDAAAMEAAPMATETTVVTTPADGTTATDTSDKVSIGPDGVKADVGDADTRVKVDTNSGTLSVED</sequence>
<feature type="compositionally biased region" description="Low complexity" evidence="1">
    <location>
        <begin position="32"/>
        <end position="62"/>
    </location>
</feature>
<dbReference type="Proteomes" id="UP000092932">
    <property type="component" value="Chromosome"/>
</dbReference>